<reference evidence="3 4" key="1">
    <citation type="journal article" date="2009" name="Science">
        <title>Genome sequence, comparative analysis, and population genetics of the domestic horse.</title>
        <authorList>
            <consortium name="Broad Institute Genome Sequencing Platform"/>
            <consortium name="Broad Institute Whole Genome Assembly Team"/>
            <person name="Wade C.M."/>
            <person name="Giulotto E."/>
            <person name="Sigurdsson S."/>
            <person name="Zoli M."/>
            <person name="Gnerre S."/>
            <person name="Imsland F."/>
            <person name="Lear T.L."/>
            <person name="Adelson D.L."/>
            <person name="Bailey E."/>
            <person name="Bellone R.R."/>
            <person name="Bloecker H."/>
            <person name="Distl O."/>
            <person name="Edgar R.C."/>
            <person name="Garber M."/>
            <person name="Leeb T."/>
            <person name="Mauceli E."/>
            <person name="MacLeod J.N."/>
            <person name="Penedo M.C.T."/>
            <person name="Raison J.M."/>
            <person name="Sharpe T."/>
            <person name="Vogel J."/>
            <person name="Andersson L."/>
            <person name="Antczak D.F."/>
            <person name="Biagi T."/>
            <person name="Binns M.M."/>
            <person name="Chowdhary B.P."/>
            <person name="Coleman S.J."/>
            <person name="Della Valle G."/>
            <person name="Fryc S."/>
            <person name="Guerin G."/>
            <person name="Hasegawa T."/>
            <person name="Hill E.W."/>
            <person name="Jurka J."/>
            <person name="Kiialainen A."/>
            <person name="Lindgren G."/>
            <person name="Liu J."/>
            <person name="Magnani E."/>
            <person name="Mickelson J.R."/>
            <person name="Murray J."/>
            <person name="Nergadze S.G."/>
            <person name="Onofrio R."/>
            <person name="Pedroni S."/>
            <person name="Piras M.F."/>
            <person name="Raudsepp T."/>
            <person name="Rocchi M."/>
            <person name="Roeed K.H."/>
            <person name="Ryder O.A."/>
            <person name="Searle S."/>
            <person name="Skow L."/>
            <person name="Swinburne J.E."/>
            <person name="Syvaenen A.C."/>
            <person name="Tozaki T."/>
            <person name="Valberg S.J."/>
            <person name="Vaudin M."/>
            <person name="White J.R."/>
            <person name="Zody M.C."/>
            <person name="Lander E.S."/>
            <person name="Lindblad-Toh K."/>
        </authorList>
    </citation>
    <scope>NUCLEOTIDE SEQUENCE [LARGE SCALE GENOMIC DNA]</scope>
    <source>
        <strain evidence="3 4">Thoroughbred</strain>
    </source>
</reference>
<dbReference type="InterPro" id="IPR003036">
    <property type="entry name" value="Gag_P30"/>
</dbReference>
<reference evidence="3" key="2">
    <citation type="submission" date="2025-08" db="UniProtKB">
        <authorList>
            <consortium name="Ensembl"/>
        </authorList>
    </citation>
    <scope>IDENTIFICATION</scope>
    <source>
        <strain evidence="3">Thoroughbred</strain>
    </source>
</reference>
<reference evidence="3" key="3">
    <citation type="submission" date="2025-09" db="UniProtKB">
        <authorList>
            <consortium name="Ensembl"/>
        </authorList>
    </citation>
    <scope>IDENTIFICATION</scope>
    <source>
        <strain evidence="3">Thoroughbred</strain>
    </source>
</reference>
<dbReference type="Ensembl" id="ENSECAT00000108412.1">
    <property type="protein sequence ID" value="ENSECAP00000082550.1"/>
    <property type="gene ID" value="ENSECAG00000057763.1"/>
</dbReference>
<name>A0A9L0T2N4_HORSE</name>
<dbReference type="GO" id="GO:0019068">
    <property type="term" value="P:virion assembly"/>
    <property type="evidence" value="ECO:0007669"/>
    <property type="project" value="InterPro"/>
</dbReference>
<proteinExistence type="predicted"/>
<dbReference type="Proteomes" id="UP000002281">
    <property type="component" value="Chromosome 1"/>
</dbReference>
<sequence length="211" mass="23106">MGDLHLIPLPHPGLSQRPAQGQSPCFPRLCHPPTGNWTLPQVETLPPLPECTATLGTSDTPGIQPLRQVPDGEGTLIDAHVPFSTSDLCYWKAHTKGLSADPEEFISPTKGIFCTRDPTWADIPSLLTALLMPEEKSSVPFKAREQAGKEDDPGSDIRRPGGQAVPETEPGWNANDLEEQGKGGYFWGLLSKTMKRVSQPPIMWPKLREVQ</sequence>
<dbReference type="GeneTree" id="ENSGT00990000211694"/>
<feature type="domain" description="Core shell protein Gag P30" evidence="2">
    <location>
        <begin position="86"/>
        <end position="194"/>
    </location>
</feature>
<dbReference type="Pfam" id="PF02093">
    <property type="entry name" value="Gag_p30"/>
    <property type="match status" value="1"/>
</dbReference>
<dbReference type="AlphaFoldDB" id="A0A9L0T2N4"/>
<organism evidence="3 4">
    <name type="scientific">Equus caballus</name>
    <name type="common">Horse</name>
    <dbReference type="NCBI Taxonomy" id="9796"/>
    <lineage>
        <taxon>Eukaryota</taxon>
        <taxon>Metazoa</taxon>
        <taxon>Chordata</taxon>
        <taxon>Craniata</taxon>
        <taxon>Vertebrata</taxon>
        <taxon>Euteleostomi</taxon>
        <taxon>Mammalia</taxon>
        <taxon>Eutheria</taxon>
        <taxon>Laurasiatheria</taxon>
        <taxon>Perissodactyla</taxon>
        <taxon>Equidae</taxon>
        <taxon>Equus</taxon>
    </lineage>
</organism>
<dbReference type="SUPFAM" id="SSF47943">
    <property type="entry name" value="Retrovirus capsid protein, N-terminal core domain"/>
    <property type="match status" value="1"/>
</dbReference>
<dbReference type="InterPro" id="IPR050462">
    <property type="entry name" value="Retroviral_Gag-Pol_poly"/>
</dbReference>
<dbReference type="Gene3D" id="1.10.375.10">
    <property type="entry name" value="Human Immunodeficiency Virus Type 1 Capsid Protein"/>
    <property type="match status" value="1"/>
</dbReference>
<accession>A0A9L0T2N4</accession>
<feature type="compositionally biased region" description="Basic and acidic residues" evidence="1">
    <location>
        <begin position="139"/>
        <end position="159"/>
    </location>
</feature>
<feature type="region of interest" description="Disordered" evidence="1">
    <location>
        <begin position="1"/>
        <end position="22"/>
    </location>
</feature>
<evidence type="ECO:0000256" key="1">
    <source>
        <dbReference type="SAM" id="MobiDB-lite"/>
    </source>
</evidence>
<evidence type="ECO:0000313" key="4">
    <source>
        <dbReference type="Proteomes" id="UP000002281"/>
    </source>
</evidence>
<dbReference type="PANTHER" id="PTHR33166">
    <property type="entry name" value="GAG_P30 DOMAIN-CONTAINING PROTEIN"/>
    <property type="match status" value="1"/>
</dbReference>
<protein>
    <recommendedName>
        <fullName evidence="2">Core shell protein Gag P30 domain-containing protein</fullName>
    </recommendedName>
</protein>
<evidence type="ECO:0000259" key="2">
    <source>
        <dbReference type="Pfam" id="PF02093"/>
    </source>
</evidence>
<feature type="region of interest" description="Disordered" evidence="1">
    <location>
        <begin position="139"/>
        <end position="179"/>
    </location>
</feature>
<evidence type="ECO:0000313" key="3">
    <source>
        <dbReference type="Ensembl" id="ENSECAP00000082550.1"/>
    </source>
</evidence>
<keyword evidence="4" id="KW-1185">Reference proteome</keyword>
<dbReference type="InterPro" id="IPR008919">
    <property type="entry name" value="Retrov_capsid_N"/>
</dbReference>